<name>E3T5L9_CROVB</name>
<protein>
    <submittedName>
        <fullName evidence="1">Uncharacterized protein</fullName>
    </submittedName>
</protein>
<dbReference type="GeneID" id="9887851"/>
<gene>
    <name evidence="1" type="ORF">crov448</name>
</gene>
<keyword evidence="2" id="KW-1185">Reference proteome</keyword>
<dbReference type="Proteomes" id="UP000029781">
    <property type="component" value="Segment"/>
</dbReference>
<dbReference type="RefSeq" id="YP_003970081.1">
    <property type="nucleotide sequence ID" value="NC_014637.1"/>
</dbReference>
<proteinExistence type="predicted"/>
<reference evidence="1 2" key="1">
    <citation type="journal article" date="2010" name="Proc. Natl. Acad. Sci. U.S.A.">
        <title>Giant virus with a remarkable complement of genes infects marine zooplankton.</title>
        <authorList>
            <person name="Fischer M.G."/>
            <person name="Allen M.J."/>
            <person name="Wilson W.H."/>
            <person name="Suttle C.A."/>
        </authorList>
    </citation>
    <scope>NUCLEOTIDE SEQUENCE [LARGE SCALE GENOMIC DNA]</scope>
    <source>
        <strain evidence="1 2">BV-PW1</strain>
    </source>
</reference>
<evidence type="ECO:0000313" key="2">
    <source>
        <dbReference type="Proteomes" id="UP000029781"/>
    </source>
</evidence>
<organism evidence="1 2">
    <name type="scientific">Cafeteria roenbergensis virus (strain BV-PW1)</name>
    <name type="common">CroV</name>
    <dbReference type="NCBI Taxonomy" id="693272"/>
    <lineage>
        <taxon>Viruses</taxon>
        <taxon>Varidnaviria</taxon>
        <taxon>Bamfordvirae</taxon>
        <taxon>Nucleocytoviricota</taxon>
        <taxon>Megaviricetes</taxon>
        <taxon>Imitervirales</taxon>
        <taxon>Mimiviridae</taxon>
        <taxon>Aliimimivirinae</taxon>
        <taxon>Rheavirus</taxon>
        <taxon>Rheavirus sinusmexicani</taxon>
    </lineage>
</organism>
<organismHost>
    <name type="scientific">Cafeteria roenbergensis</name>
    <name type="common">Marine flagellate</name>
    <dbReference type="NCBI Taxonomy" id="33653"/>
</organismHost>
<sequence length="91" mass="10629">MTNMTLKHNLGQYFTTHNELKKKVFEFILNVPSNILEPSIGQGDLVTFITDKIPSTTFDMYEIDTKIKLLDKIQKDKVVYGNFMTHNYKKI</sequence>
<evidence type="ECO:0000313" key="1">
    <source>
        <dbReference type="EMBL" id="ADO67482.1"/>
    </source>
</evidence>
<accession>E3T5L9</accession>
<dbReference type="EMBL" id="GU244497">
    <property type="protein sequence ID" value="ADO67482.1"/>
    <property type="molecule type" value="Genomic_DNA"/>
</dbReference>
<dbReference type="KEGG" id="vg:9887851"/>